<dbReference type="FunFam" id="1.10.10.10:FF:000001">
    <property type="entry name" value="LysR family transcriptional regulator"/>
    <property type="match status" value="1"/>
</dbReference>
<dbReference type="Gene3D" id="3.40.190.10">
    <property type="entry name" value="Periplasmic binding protein-like II"/>
    <property type="match status" value="2"/>
</dbReference>
<accession>A0A401FNP9</accession>
<dbReference type="AlphaFoldDB" id="A0A401FNP9"/>
<keyword evidence="7" id="KW-1185">Reference proteome</keyword>
<keyword evidence="2" id="KW-0805">Transcription regulation</keyword>
<dbReference type="SUPFAM" id="SSF46785">
    <property type="entry name" value="Winged helix' DNA-binding domain"/>
    <property type="match status" value="1"/>
</dbReference>
<evidence type="ECO:0000256" key="1">
    <source>
        <dbReference type="ARBA" id="ARBA00009437"/>
    </source>
</evidence>
<protein>
    <submittedName>
        <fullName evidence="6">Chromosome initiation inhibitor</fullName>
    </submittedName>
</protein>
<dbReference type="Proteomes" id="UP000286974">
    <property type="component" value="Unassembled WGS sequence"/>
</dbReference>
<dbReference type="Pfam" id="PF00126">
    <property type="entry name" value="HTH_1"/>
    <property type="match status" value="1"/>
</dbReference>
<name>A0A401FNP9_9LACO</name>
<organism evidence="6 7">
    <name type="scientific">Lentilactobacillus kosonis</name>
    <dbReference type="NCBI Taxonomy" id="2810561"/>
    <lineage>
        <taxon>Bacteria</taxon>
        <taxon>Bacillati</taxon>
        <taxon>Bacillota</taxon>
        <taxon>Bacilli</taxon>
        <taxon>Lactobacillales</taxon>
        <taxon>Lactobacillaceae</taxon>
        <taxon>Lentilactobacillus</taxon>
    </lineage>
</organism>
<dbReference type="GO" id="GO:0003700">
    <property type="term" value="F:DNA-binding transcription factor activity"/>
    <property type="evidence" value="ECO:0007669"/>
    <property type="project" value="InterPro"/>
</dbReference>
<evidence type="ECO:0000256" key="4">
    <source>
        <dbReference type="ARBA" id="ARBA00023163"/>
    </source>
</evidence>
<reference evidence="6 7" key="1">
    <citation type="submission" date="2017-11" db="EMBL/GenBank/DDBJ databases">
        <title>Draft Genome Sequence of Lactobacillus curieae NBRC 111893 isolated from Koso, a Japanese sugar-Vegetable Fermented Beverage.</title>
        <authorList>
            <person name="Chiou T.Y."/>
            <person name="Oshima K."/>
            <person name="Suda W."/>
            <person name="Hattori M."/>
            <person name="Takahashi T."/>
        </authorList>
    </citation>
    <scope>NUCLEOTIDE SEQUENCE [LARGE SCALE GENOMIC DNA]</scope>
    <source>
        <strain evidence="6 7">NBRC111893</strain>
    </source>
</reference>
<dbReference type="InterPro" id="IPR000847">
    <property type="entry name" value="LysR_HTH_N"/>
</dbReference>
<feature type="domain" description="HTH lysR-type" evidence="5">
    <location>
        <begin position="1"/>
        <end position="58"/>
    </location>
</feature>
<evidence type="ECO:0000256" key="3">
    <source>
        <dbReference type="ARBA" id="ARBA00023125"/>
    </source>
</evidence>
<dbReference type="RefSeq" id="WP_125008712.1">
    <property type="nucleotide sequence ID" value="NZ_BEXA01000005.1"/>
</dbReference>
<evidence type="ECO:0000256" key="2">
    <source>
        <dbReference type="ARBA" id="ARBA00023015"/>
    </source>
</evidence>
<dbReference type="GO" id="GO:0032993">
    <property type="term" value="C:protein-DNA complex"/>
    <property type="evidence" value="ECO:0007669"/>
    <property type="project" value="TreeGrafter"/>
</dbReference>
<dbReference type="Gene3D" id="1.10.10.10">
    <property type="entry name" value="Winged helix-like DNA-binding domain superfamily/Winged helix DNA-binding domain"/>
    <property type="match status" value="1"/>
</dbReference>
<keyword evidence="3" id="KW-0238">DNA-binding</keyword>
<dbReference type="Pfam" id="PF03466">
    <property type="entry name" value="LysR_substrate"/>
    <property type="match status" value="1"/>
</dbReference>
<dbReference type="GO" id="GO:0003677">
    <property type="term" value="F:DNA binding"/>
    <property type="evidence" value="ECO:0007669"/>
    <property type="project" value="UniProtKB-KW"/>
</dbReference>
<dbReference type="PANTHER" id="PTHR30346:SF0">
    <property type="entry name" value="HCA OPERON TRANSCRIPTIONAL ACTIVATOR HCAR"/>
    <property type="match status" value="1"/>
</dbReference>
<evidence type="ECO:0000313" key="6">
    <source>
        <dbReference type="EMBL" id="GAY73973.1"/>
    </source>
</evidence>
<dbReference type="PROSITE" id="PS50931">
    <property type="entry name" value="HTH_LYSR"/>
    <property type="match status" value="1"/>
</dbReference>
<keyword evidence="4" id="KW-0804">Transcription</keyword>
<gene>
    <name evidence="6" type="ORF">NBRC111893_2119</name>
</gene>
<proteinExistence type="inferred from homology"/>
<sequence>MKLTTLQYFVAVANEKSFTKAADELYISQPTLSRRIQELETELGVKLLLRQSHTLELTKEGEQFLIRAAEALEKIDDLSHMFDNHDQDAASVVKIGYLANFNLSIMYQLLNEFKSSYPKIQFILNADTPLNLVNGLDDGEYDLVFNLDNYFHDLTKITKSEFLKNRLQIAIPLTNSLSNQEVLHFADLKNETFILLERQQSPVIVDYVINLGLQNGFNIKANYYVNNLDEGLSMVSMGKGLAFLYSGMNDGQLESKYHIKIADLAGSSPNQDIVMAINKITATDTTKSLLEFIQNKLTN</sequence>
<comment type="similarity">
    <text evidence="1">Belongs to the LysR transcriptional regulatory family.</text>
</comment>
<dbReference type="PRINTS" id="PR00039">
    <property type="entry name" value="HTHLYSR"/>
</dbReference>
<dbReference type="PANTHER" id="PTHR30346">
    <property type="entry name" value="TRANSCRIPTIONAL DUAL REGULATOR HCAR-RELATED"/>
    <property type="match status" value="1"/>
</dbReference>
<dbReference type="InterPro" id="IPR005119">
    <property type="entry name" value="LysR_subst-bd"/>
</dbReference>
<dbReference type="InterPro" id="IPR036390">
    <property type="entry name" value="WH_DNA-bd_sf"/>
</dbReference>
<evidence type="ECO:0000259" key="5">
    <source>
        <dbReference type="PROSITE" id="PS50931"/>
    </source>
</evidence>
<dbReference type="InterPro" id="IPR036388">
    <property type="entry name" value="WH-like_DNA-bd_sf"/>
</dbReference>
<dbReference type="OrthoDB" id="9803735at2"/>
<evidence type="ECO:0000313" key="7">
    <source>
        <dbReference type="Proteomes" id="UP000286974"/>
    </source>
</evidence>
<dbReference type="EMBL" id="BEXA01000005">
    <property type="protein sequence ID" value="GAY73973.1"/>
    <property type="molecule type" value="Genomic_DNA"/>
</dbReference>
<comment type="caution">
    <text evidence="6">The sequence shown here is derived from an EMBL/GenBank/DDBJ whole genome shotgun (WGS) entry which is preliminary data.</text>
</comment>
<dbReference type="SUPFAM" id="SSF53850">
    <property type="entry name" value="Periplasmic binding protein-like II"/>
    <property type="match status" value="1"/>
</dbReference>